<name>A0A849SBR8_UNCEI</name>
<dbReference type="AlphaFoldDB" id="A0A849SBR8"/>
<organism evidence="4 5">
    <name type="scientific">Eiseniibacteriota bacterium</name>
    <dbReference type="NCBI Taxonomy" id="2212470"/>
    <lineage>
        <taxon>Bacteria</taxon>
        <taxon>Candidatus Eiseniibacteriota</taxon>
    </lineage>
</organism>
<evidence type="ECO:0000313" key="5">
    <source>
        <dbReference type="Proteomes" id="UP000580839"/>
    </source>
</evidence>
<sequence length="414" mass="45441">MDRPIPARELLLQARRRLLGWILGAGALIALVVILPGWVTPSIPRAQLRTAKVERGAIDATLTASGLVLPEHEFVVTSPNASRVLQTLHQPGDTVAAGEPILSLDQGEARLLVERLERQAALKDNERAQARIDLENRLSELTGQAAIKQLELESLSFEAERNTKLVESGVISGDQARKGATDLQRCRIEVEQLGAATRNAKRGLEVRLRSLALEHDILVRERRDAERELKQGSAASVRGGVLTWVLSGEGVSVARGDELARVADLSTFKVEATLSDVHAGRIRAGQPVVVRAGELSLPGTLTKVHPKVENGIVRIEVALERPDHPLLRPNLRVDVYIISERREGTLSVRRGSVISAEGGHALFRIHSKVADRRDVTLGITNFERTEILKGLEEGDEVILSDMSDYANRKEIRIR</sequence>
<evidence type="ECO:0000256" key="3">
    <source>
        <dbReference type="SAM" id="Phobius"/>
    </source>
</evidence>
<gene>
    <name evidence="4" type="ORF">HOP12_03000</name>
</gene>
<dbReference type="PANTHER" id="PTHR32347">
    <property type="entry name" value="EFFLUX SYSTEM COMPONENT YKNX-RELATED"/>
    <property type="match status" value="1"/>
</dbReference>
<dbReference type="EMBL" id="JABFRW010000029">
    <property type="protein sequence ID" value="NOT33118.1"/>
    <property type="molecule type" value="Genomic_DNA"/>
</dbReference>
<keyword evidence="2" id="KW-0175">Coiled coil</keyword>
<reference evidence="4 5" key="1">
    <citation type="submission" date="2020-04" db="EMBL/GenBank/DDBJ databases">
        <title>Metagenomic profiling of ammonia- and methane-oxidizing microorganisms in a Dutch drinking water treatment plant.</title>
        <authorList>
            <person name="Poghosyan L."/>
            <person name="Leucker S."/>
        </authorList>
    </citation>
    <scope>NUCLEOTIDE SEQUENCE [LARGE SCALE GENOMIC DNA]</scope>
    <source>
        <strain evidence="4">S-RSF-IL-03</strain>
    </source>
</reference>
<comment type="caution">
    <text evidence="4">The sequence shown here is derived from an EMBL/GenBank/DDBJ whole genome shotgun (WGS) entry which is preliminary data.</text>
</comment>
<comment type="subcellular location">
    <subcellularLocation>
        <location evidence="1">Cell envelope</location>
    </subcellularLocation>
</comment>
<evidence type="ECO:0000256" key="1">
    <source>
        <dbReference type="ARBA" id="ARBA00004196"/>
    </source>
</evidence>
<proteinExistence type="predicted"/>
<dbReference type="Gene3D" id="2.40.30.170">
    <property type="match status" value="1"/>
</dbReference>
<accession>A0A849SBR8</accession>
<keyword evidence="3" id="KW-1133">Transmembrane helix</keyword>
<dbReference type="InterPro" id="IPR050465">
    <property type="entry name" value="UPF0194_transport"/>
</dbReference>
<keyword evidence="3" id="KW-0812">Transmembrane</keyword>
<dbReference type="Proteomes" id="UP000580839">
    <property type="component" value="Unassembled WGS sequence"/>
</dbReference>
<keyword evidence="3" id="KW-0472">Membrane</keyword>
<dbReference type="PANTHER" id="PTHR32347:SF14">
    <property type="entry name" value="EFFLUX SYSTEM COMPONENT YKNX-RELATED"/>
    <property type="match status" value="1"/>
</dbReference>
<feature type="transmembrane region" description="Helical" evidence="3">
    <location>
        <begin position="18"/>
        <end position="39"/>
    </location>
</feature>
<protein>
    <submittedName>
        <fullName evidence="4">HlyD family efflux transporter periplasmic adaptor subunit</fullName>
    </submittedName>
</protein>
<dbReference type="Gene3D" id="6.20.50.140">
    <property type="match status" value="1"/>
</dbReference>
<evidence type="ECO:0000313" key="4">
    <source>
        <dbReference type="EMBL" id="NOT33118.1"/>
    </source>
</evidence>
<dbReference type="GO" id="GO:0030313">
    <property type="term" value="C:cell envelope"/>
    <property type="evidence" value="ECO:0007669"/>
    <property type="project" value="UniProtKB-SubCell"/>
</dbReference>
<evidence type="ECO:0000256" key="2">
    <source>
        <dbReference type="ARBA" id="ARBA00023054"/>
    </source>
</evidence>